<dbReference type="RefSeq" id="WP_344810161.1">
    <property type="nucleotide sequence ID" value="NZ_BAABAB010000057.1"/>
</dbReference>
<proteinExistence type="predicted"/>
<feature type="domain" description="HTH luxR-type" evidence="3">
    <location>
        <begin position="846"/>
        <end position="911"/>
    </location>
</feature>
<dbReference type="Gene3D" id="1.10.10.10">
    <property type="entry name" value="Winged helix-like DNA-binding domain superfamily/Winged helix DNA-binding domain"/>
    <property type="match status" value="1"/>
</dbReference>
<dbReference type="PANTHER" id="PTHR16305:SF35">
    <property type="entry name" value="TRANSCRIPTIONAL ACTIVATOR DOMAIN"/>
    <property type="match status" value="1"/>
</dbReference>
<evidence type="ECO:0000313" key="4">
    <source>
        <dbReference type="EMBL" id="GAA3644032.1"/>
    </source>
</evidence>
<dbReference type="SMART" id="SM00421">
    <property type="entry name" value="HTH_LUXR"/>
    <property type="match status" value="1"/>
</dbReference>
<dbReference type="InterPro" id="IPR016032">
    <property type="entry name" value="Sig_transdc_resp-reg_C-effctor"/>
</dbReference>
<dbReference type="Pfam" id="PF00196">
    <property type="entry name" value="GerE"/>
    <property type="match status" value="1"/>
</dbReference>
<accession>A0ABP7B0A3</accession>
<evidence type="ECO:0000259" key="3">
    <source>
        <dbReference type="PROSITE" id="PS50043"/>
    </source>
</evidence>
<dbReference type="InterPro" id="IPR036388">
    <property type="entry name" value="WH-like_DNA-bd_sf"/>
</dbReference>
<reference evidence="5" key="1">
    <citation type="journal article" date="2019" name="Int. J. Syst. Evol. Microbiol.">
        <title>The Global Catalogue of Microorganisms (GCM) 10K type strain sequencing project: providing services to taxonomists for standard genome sequencing and annotation.</title>
        <authorList>
            <consortium name="The Broad Institute Genomics Platform"/>
            <consortium name="The Broad Institute Genome Sequencing Center for Infectious Disease"/>
            <person name="Wu L."/>
            <person name="Ma J."/>
        </authorList>
    </citation>
    <scope>NUCLEOTIDE SEQUENCE [LARGE SCALE GENOMIC DNA]</scope>
    <source>
        <strain evidence="5">JCM 16929</strain>
    </source>
</reference>
<dbReference type="PRINTS" id="PR00038">
    <property type="entry name" value="HTHLUXR"/>
</dbReference>
<dbReference type="SUPFAM" id="SSF46894">
    <property type="entry name" value="C-terminal effector domain of the bipartite response regulators"/>
    <property type="match status" value="1"/>
</dbReference>
<dbReference type="InterPro" id="IPR027417">
    <property type="entry name" value="P-loop_NTPase"/>
</dbReference>
<dbReference type="PROSITE" id="PS50043">
    <property type="entry name" value="HTH_LUXR_2"/>
    <property type="match status" value="1"/>
</dbReference>
<dbReference type="SUPFAM" id="SSF52540">
    <property type="entry name" value="P-loop containing nucleoside triphosphate hydrolases"/>
    <property type="match status" value="1"/>
</dbReference>
<dbReference type="InterPro" id="IPR041664">
    <property type="entry name" value="AAA_16"/>
</dbReference>
<keyword evidence="2" id="KW-0067">ATP-binding</keyword>
<protein>
    <submittedName>
        <fullName evidence="4">LuxR family transcriptional regulator</fullName>
    </submittedName>
</protein>
<evidence type="ECO:0000256" key="2">
    <source>
        <dbReference type="ARBA" id="ARBA00022840"/>
    </source>
</evidence>
<evidence type="ECO:0000313" key="5">
    <source>
        <dbReference type="Proteomes" id="UP001501490"/>
    </source>
</evidence>
<organism evidence="4 5">
    <name type="scientific">Microlunatus ginsengisoli</name>
    <dbReference type="NCBI Taxonomy" id="363863"/>
    <lineage>
        <taxon>Bacteria</taxon>
        <taxon>Bacillati</taxon>
        <taxon>Actinomycetota</taxon>
        <taxon>Actinomycetes</taxon>
        <taxon>Propionibacteriales</taxon>
        <taxon>Propionibacteriaceae</taxon>
        <taxon>Microlunatus</taxon>
    </lineage>
</organism>
<dbReference type="Gene3D" id="3.40.50.300">
    <property type="entry name" value="P-loop containing nucleotide triphosphate hydrolases"/>
    <property type="match status" value="1"/>
</dbReference>
<sequence length="923" mass="97995">MVGSATALWGRVEELARLDAELGRVRGGESAAVVIRGEAGIGKTALLDQLAHRATGCRVTRIAGVESEIELPYAAAQQLLAPLLNLAERLPEPQQRALGVAFGQETGLPPDRFLVGLAVLGLLAEAASAQPLVCLVDDAQWLDGATVQTLAFVARRLAAESVLVVFAVREPAPEQPFAGLLSLRLSGLTDSDARALLAATNPGRLDSRVRDRIVAETRGNPLALLELSSSGRAELLGGFGVPGGETSDLEDRYRRRIQGLPEPARLMLRLAAADPTGDATLLWQAARILRLGPGDLSPAEEAGLIEAGARVRFRHPMIRSAVYASGTAEQRRTVHAALAAALGDDDERRIWHLAAAAGGPDADLAEALFVAARRAEARGGVAASAALLQRAAAHTGEPGLRAERTLAAAQAHLDAGAYQIALGLLPVAEADAVDDLQRARAGLIRGRIDRAARNGRDAPVTLLRAARELEPLDAVLARRTFLDAWSAALVAGGLAAAGGNLAEVSQAADDAWRNEDQPQPADDLLRGLAIMITSGTASAEESLRRAVTGFLRGDVPADDWLHAGILVADAALALWDFDAWETASNRHVGLARGSGALAPLANAINARRVIALWCGEVELARTLGAEEHTVKEVTGTMRASYGDLFLLAYQGHAAQAGPLIAAAAAEATSRGEGLGIQISDRAAALLQLGLGHYAEARVAAVRAATGDLGPFTGQALPDLVEAAARSGDRANAADALARLTAYAAVTGSDWAAALLARSRALVDDGTNAEGDYAEAVDRLGRTRLRFELARTRLVYGEWLRRERRRADARTQLKAAFEDFTEMGADGFAERTRHELLATGEKVRKRTVDTSNDLTPQEEQIARMARDGRTNPEIGAELYISARTVEWHLRKVFDKLSISSRRELRDALPPRRADSRRTRLPPPT</sequence>
<evidence type="ECO:0000256" key="1">
    <source>
        <dbReference type="ARBA" id="ARBA00022741"/>
    </source>
</evidence>
<gene>
    <name evidence="4" type="ORF">GCM10022236_53340</name>
</gene>
<name>A0ABP7B0A3_9ACTN</name>
<dbReference type="Proteomes" id="UP001501490">
    <property type="component" value="Unassembled WGS sequence"/>
</dbReference>
<keyword evidence="1" id="KW-0547">Nucleotide-binding</keyword>
<comment type="caution">
    <text evidence="4">The sequence shown here is derived from an EMBL/GenBank/DDBJ whole genome shotgun (WGS) entry which is preliminary data.</text>
</comment>
<dbReference type="EMBL" id="BAABAB010000057">
    <property type="protein sequence ID" value="GAA3644032.1"/>
    <property type="molecule type" value="Genomic_DNA"/>
</dbReference>
<dbReference type="Pfam" id="PF13191">
    <property type="entry name" value="AAA_16"/>
    <property type="match status" value="1"/>
</dbReference>
<keyword evidence="5" id="KW-1185">Reference proteome</keyword>
<dbReference type="InterPro" id="IPR000792">
    <property type="entry name" value="Tscrpt_reg_LuxR_C"/>
</dbReference>
<dbReference type="CDD" id="cd06170">
    <property type="entry name" value="LuxR_C_like"/>
    <property type="match status" value="1"/>
</dbReference>
<dbReference type="PANTHER" id="PTHR16305">
    <property type="entry name" value="TESTICULAR SOLUBLE ADENYLYL CYCLASE"/>
    <property type="match status" value="1"/>
</dbReference>